<reference evidence="1 2" key="1">
    <citation type="submission" date="2018-06" db="EMBL/GenBank/DDBJ databases">
        <title>Comparative genomics of Brasilonema spp. strains.</title>
        <authorList>
            <person name="Alvarenga D.O."/>
            <person name="Fiore M.F."/>
            <person name="Varani A.M."/>
        </authorList>
    </citation>
    <scope>NUCLEOTIDE SEQUENCE [LARGE SCALE GENOMIC DNA]</scope>
    <source>
        <strain evidence="1 2">SPC951</strain>
    </source>
</reference>
<proteinExistence type="predicted"/>
<accession>A0ABX1PF81</accession>
<sequence length="96" mass="10846">METMKVRSHIGADGILQIQMPTDFKDTSVEVVLVVQPLSEQETAASESTQVQYNAWGKPTTKKSISHAIALMQQLRREVALDQTSIREMIEEGRRF</sequence>
<evidence type="ECO:0000313" key="1">
    <source>
        <dbReference type="EMBL" id="NMG22246.1"/>
    </source>
</evidence>
<keyword evidence="2" id="KW-1185">Reference proteome</keyword>
<comment type="caution">
    <text evidence="1">The sequence shown here is derived from an EMBL/GenBank/DDBJ whole genome shotgun (WGS) entry which is preliminary data.</text>
</comment>
<evidence type="ECO:0000313" key="2">
    <source>
        <dbReference type="Proteomes" id="UP000718564"/>
    </source>
</evidence>
<gene>
    <name evidence="1" type="ORF">DP116_23465</name>
</gene>
<name>A0ABX1PF81_9CYAN</name>
<dbReference type="EMBL" id="QMEB01000235">
    <property type="protein sequence ID" value="NMG22246.1"/>
    <property type="molecule type" value="Genomic_DNA"/>
</dbReference>
<organism evidence="1 2">
    <name type="scientific">Brasilonema bromeliae SPC951</name>
    <dbReference type="NCBI Taxonomy" id="385972"/>
    <lineage>
        <taxon>Bacteria</taxon>
        <taxon>Bacillati</taxon>
        <taxon>Cyanobacteriota</taxon>
        <taxon>Cyanophyceae</taxon>
        <taxon>Nostocales</taxon>
        <taxon>Scytonemataceae</taxon>
        <taxon>Brasilonema</taxon>
        <taxon>Bromeliae group (in: Brasilonema)</taxon>
    </lineage>
</organism>
<protein>
    <submittedName>
        <fullName evidence="1">Uncharacterized protein</fullName>
    </submittedName>
</protein>
<dbReference type="Proteomes" id="UP000718564">
    <property type="component" value="Unassembled WGS sequence"/>
</dbReference>
<dbReference type="RefSeq" id="WP_169157457.1">
    <property type="nucleotide sequence ID" value="NZ_CAWPJE010000234.1"/>
</dbReference>